<dbReference type="GO" id="GO:0009982">
    <property type="term" value="F:pseudouridine synthase activity"/>
    <property type="evidence" value="ECO:0007669"/>
    <property type="project" value="InterPro"/>
</dbReference>
<evidence type="ECO:0000256" key="1">
    <source>
        <dbReference type="ARBA" id="ARBA00000073"/>
    </source>
</evidence>
<gene>
    <name evidence="6" type="ORF">AERYTH_12270</name>
</gene>
<dbReference type="KEGG" id="aer:AERYTH_12270"/>
<name>A0A0U4BC16_9ACTN</name>
<reference evidence="6 7" key="1">
    <citation type="journal article" date="1991" name="Int. J. Syst. Bacteriol.">
        <title>Description of the erythromycin-producing bacterium Arthrobacter sp. strain NRRL B-3381 as Aeromicrobium erythreum gen. nov., sp. nov.</title>
        <authorList>
            <person name="Miller E.S."/>
            <person name="Woese C.R."/>
            <person name="Brenner S."/>
        </authorList>
    </citation>
    <scope>NUCLEOTIDE SEQUENCE [LARGE SCALE GENOMIC DNA]</scope>
    <source>
        <strain evidence="6 7">AR18</strain>
    </source>
</reference>
<dbReference type="PROSITE" id="PS01129">
    <property type="entry name" value="PSI_RLU"/>
    <property type="match status" value="1"/>
</dbReference>
<evidence type="ECO:0000256" key="4">
    <source>
        <dbReference type="SAM" id="MobiDB-lite"/>
    </source>
</evidence>
<organism evidence="6 7">
    <name type="scientific">Aeromicrobium erythreum</name>
    <dbReference type="NCBI Taxonomy" id="2041"/>
    <lineage>
        <taxon>Bacteria</taxon>
        <taxon>Bacillati</taxon>
        <taxon>Actinomycetota</taxon>
        <taxon>Actinomycetes</taxon>
        <taxon>Propionibacteriales</taxon>
        <taxon>Nocardioidaceae</taxon>
        <taxon>Aeromicrobium</taxon>
    </lineage>
</organism>
<evidence type="ECO:0000256" key="3">
    <source>
        <dbReference type="ARBA" id="ARBA00033164"/>
    </source>
</evidence>
<dbReference type="InterPro" id="IPR006145">
    <property type="entry name" value="PsdUridine_synth_RsuA/RluA"/>
</dbReference>
<keyword evidence="7" id="KW-1185">Reference proteome</keyword>
<dbReference type="Proteomes" id="UP000067689">
    <property type="component" value="Chromosome"/>
</dbReference>
<dbReference type="InterPro" id="IPR020103">
    <property type="entry name" value="PsdUridine_synth_cat_dom_sf"/>
</dbReference>
<dbReference type="InterPro" id="IPR006224">
    <property type="entry name" value="PsdUridine_synth_RluA-like_CS"/>
</dbReference>
<dbReference type="PANTHER" id="PTHR21600:SF84">
    <property type="entry name" value="PSEUDOURIDINE SYNTHASE RSUA_RLUA-LIKE DOMAIN-CONTAINING PROTEIN"/>
    <property type="match status" value="1"/>
</dbReference>
<dbReference type="SUPFAM" id="SSF55120">
    <property type="entry name" value="Pseudouridine synthase"/>
    <property type="match status" value="1"/>
</dbReference>
<dbReference type="STRING" id="2041.AERYTH_12270"/>
<comment type="catalytic activity">
    <reaction evidence="1">
        <text>a uridine in RNA = a pseudouridine in RNA</text>
        <dbReference type="Rhea" id="RHEA:48348"/>
        <dbReference type="Rhea" id="RHEA-COMP:12068"/>
        <dbReference type="Rhea" id="RHEA-COMP:12069"/>
        <dbReference type="ChEBI" id="CHEBI:65314"/>
        <dbReference type="ChEBI" id="CHEBI:65315"/>
    </reaction>
</comment>
<dbReference type="GO" id="GO:0140098">
    <property type="term" value="F:catalytic activity, acting on RNA"/>
    <property type="evidence" value="ECO:0007669"/>
    <property type="project" value="UniProtKB-ARBA"/>
</dbReference>
<dbReference type="Gene3D" id="3.30.2350.10">
    <property type="entry name" value="Pseudouridine synthase"/>
    <property type="match status" value="1"/>
</dbReference>
<accession>A0A0U4BC16</accession>
<dbReference type="EMBL" id="CP011502">
    <property type="protein sequence ID" value="ALX05417.1"/>
    <property type="molecule type" value="Genomic_DNA"/>
</dbReference>
<protein>
    <recommendedName>
        <fullName evidence="2">RNA pseudouridylate synthase</fullName>
    </recommendedName>
    <alternativeName>
        <fullName evidence="3">RNA-uridine isomerase</fullName>
    </alternativeName>
</protein>
<dbReference type="GO" id="GO:0000455">
    <property type="term" value="P:enzyme-directed rRNA pseudouridine synthesis"/>
    <property type="evidence" value="ECO:0007669"/>
    <property type="project" value="TreeGrafter"/>
</dbReference>
<proteinExistence type="predicted"/>
<evidence type="ECO:0000259" key="5">
    <source>
        <dbReference type="Pfam" id="PF00849"/>
    </source>
</evidence>
<evidence type="ECO:0000256" key="2">
    <source>
        <dbReference type="ARBA" id="ARBA00031870"/>
    </source>
</evidence>
<dbReference type="PATRIC" id="fig|2041.4.peg.2554"/>
<dbReference type="PANTHER" id="PTHR21600">
    <property type="entry name" value="MITOCHONDRIAL RNA PSEUDOURIDINE SYNTHASE"/>
    <property type="match status" value="1"/>
</dbReference>
<dbReference type="Pfam" id="PF00849">
    <property type="entry name" value="PseudoU_synth_2"/>
    <property type="match status" value="1"/>
</dbReference>
<sequence length="306" mass="34659">MPPRSPLPPRHGLGAAWVRTPDHDRTRPSPAPTMGAWLRQRLPERVGVEELLAEGRFVLDDGTPLTGEEPYRPHTFVWFHRALRDEPEVPGTIDVLHEDERLLVVDKPPFLATIPRGRHVRQSVTVRLRDSLDLPELTPAHRLDRVTSGVLVLVKERRWRGAYQQLFAERAMRKTYLALAPYDPSLELPTTVRDHVRKDRGTLRAEVVPDAPVNAVTHVELQEVRGDEAVYRLRPETGRTHQLRLHLWGLGVPIVGDPLYPDVLDVAVDDMTTPLQLLAHEVAFTDPVDDAPRRFTSRRALPLASA</sequence>
<dbReference type="AlphaFoldDB" id="A0A0U4BC16"/>
<feature type="region of interest" description="Disordered" evidence="4">
    <location>
        <begin position="1"/>
        <end position="34"/>
    </location>
</feature>
<evidence type="ECO:0000313" key="6">
    <source>
        <dbReference type="EMBL" id="ALX05417.1"/>
    </source>
</evidence>
<dbReference type="InterPro" id="IPR050188">
    <property type="entry name" value="RluA_PseudoU_synthase"/>
</dbReference>
<dbReference type="GO" id="GO:0003723">
    <property type="term" value="F:RNA binding"/>
    <property type="evidence" value="ECO:0007669"/>
    <property type="project" value="InterPro"/>
</dbReference>
<feature type="domain" description="Pseudouridine synthase RsuA/RluA-like" evidence="5">
    <location>
        <begin position="102"/>
        <end position="247"/>
    </location>
</feature>
<evidence type="ECO:0000313" key="7">
    <source>
        <dbReference type="Proteomes" id="UP000067689"/>
    </source>
</evidence>
<dbReference type="OrthoDB" id="9807829at2"/>